<evidence type="ECO:0000313" key="2">
    <source>
        <dbReference type="Proteomes" id="UP001500454"/>
    </source>
</evidence>
<dbReference type="EMBL" id="BAABHA010000010">
    <property type="protein sequence ID" value="GAA4386320.1"/>
    <property type="molecule type" value="Genomic_DNA"/>
</dbReference>
<comment type="caution">
    <text evidence="1">The sequence shown here is derived from an EMBL/GenBank/DDBJ whole genome shotgun (WGS) entry which is preliminary data.</text>
</comment>
<name>A0ABP8J7A8_9BACT</name>
<sequence>MLPSAAYEWQVAPQLSIEVGGSFLMGSSKSGWDYVDGSGDISRNRYTRSHLSAAVFGQARYYLQASKAPLTGWYLGLGLQSTYSYYRIRFTEGGTGSTQYARFLVQPQLRIGRQWALGQRLSLDTYLGLDYVPNNNGNGIGGRLRPATGVQLGYRF</sequence>
<dbReference type="Pfam" id="PF12099">
    <property type="entry name" value="DUF3575"/>
    <property type="match status" value="1"/>
</dbReference>
<evidence type="ECO:0000313" key="1">
    <source>
        <dbReference type="EMBL" id="GAA4386320.1"/>
    </source>
</evidence>
<proteinExistence type="predicted"/>
<keyword evidence="2" id="KW-1185">Reference proteome</keyword>
<organism evidence="1 2">
    <name type="scientific">Hymenobacter koreensis</name>
    <dbReference type="NCBI Taxonomy" id="1084523"/>
    <lineage>
        <taxon>Bacteria</taxon>
        <taxon>Pseudomonadati</taxon>
        <taxon>Bacteroidota</taxon>
        <taxon>Cytophagia</taxon>
        <taxon>Cytophagales</taxon>
        <taxon>Hymenobacteraceae</taxon>
        <taxon>Hymenobacter</taxon>
    </lineage>
</organism>
<dbReference type="Proteomes" id="UP001500454">
    <property type="component" value="Unassembled WGS sequence"/>
</dbReference>
<gene>
    <name evidence="1" type="ORF">GCM10023186_30820</name>
</gene>
<accession>A0ABP8J7A8</accession>
<protein>
    <recommendedName>
        <fullName evidence="3">DUF3575 domain-containing protein</fullName>
    </recommendedName>
</protein>
<dbReference type="InterPro" id="IPR021958">
    <property type="entry name" value="DUF3575"/>
</dbReference>
<evidence type="ECO:0008006" key="3">
    <source>
        <dbReference type="Google" id="ProtNLM"/>
    </source>
</evidence>
<reference evidence="2" key="1">
    <citation type="journal article" date="2019" name="Int. J. Syst. Evol. Microbiol.">
        <title>The Global Catalogue of Microorganisms (GCM) 10K type strain sequencing project: providing services to taxonomists for standard genome sequencing and annotation.</title>
        <authorList>
            <consortium name="The Broad Institute Genomics Platform"/>
            <consortium name="The Broad Institute Genome Sequencing Center for Infectious Disease"/>
            <person name="Wu L."/>
            <person name="Ma J."/>
        </authorList>
    </citation>
    <scope>NUCLEOTIDE SEQUENCE [LARGE SCALE GENOMIC DNA]</scope>
    <source>
        <strain evidence="2">JCM 17924</strain>
    </source>
</reference>